<evidence type="ECO:0000313" key="2">
    <source>
        <dbReference type="Proteomes" id="UP001344632"/>
    </source>
</evidence>
<accession>A0ABU6GT54</accession>
<reference evidence="1 2" key="1">
    <citation type="submission" date="2023-03" db="EMBL/GenBank/DDBJ databases">
        <title>Bacillus Genome Sequencing.</title>
        <authorList>
            <person name="Dunlap C."/>
        </authorList>
    </citation>
    <scope>NUCLEOTIDE SEQUENCE [LARGE SCALE GENOMIC DNA]</scope>
    <source>
        <strain evidence="1 2">BD-525</strain>
    </source>
</reference>
<keyword evidence="2" id="KW-1185">Reference proteome</keyword>
<evidence type="ECO:0000313" key="1">
    <source>
        <dbReference type="EMBL" id="MEC0241870.1"/>
    </source>
</evidence>
<protein>
    <submittedName>
        <fullName evidence="1">Uncharacterized protein</fullName>
    </submittedName>
</protein>
<gene>
    <name evidence="1" type="ORF">P4H66_18800</name>
</gene>
<sequence>MMVRKKLSREGQLFCVVRYPVAGRSHLYSWAALRGKTLLRPLRFFVIVRPLRWSHDL</sequence>
<dbReference type="EMBL" id="JARLKZ010000014">
    <property type="protein sequence ID" value="MEC0241870.1"/>
    <property type="molecule type" value="Genomic_DNA"/>
</dbReference>
<proteinExistence type="predicted"/>
<name>A0ABU6GT54_9BACL</name>
<organism evidence="1 2">
    <name type="scientific">Paenibacillus dokdonensis</name>
    <dbReference type="NCBI Taxonomy" id="2567944"/>
    <lineage>
        <taxon>Bacteria</taxon>
        <taxon>Bacillati</taxon>
        <taxon>Bacillota</taxon>
        <taxon>Bacilli</taxon>
        <taxon>Bacillales</taxon>
        <taxon>Paenibacillaceae</taxon>
        <taxon>Paenibacillus</taxon>
    </lineage>
</organism>
<comment type="caution">
    <text evidence="1">The sequence shown here is derived from an EMBL/GenBank/DDBJ whole genome shotgun (WGS) entry which is preliminary data.</text>
</comment>
<dbReference type="RefSeq" id="WP_326089539.1">
    <property type="nucleotide sequence ID" value="NZ_JARLKZ010000014.1"/>
</dbReference>
<dbReference type="Proteomes" id="UP001344632">
    <property type="component" value="Unassembled WGS sequence"/>
</dbReference>